<dbReference type="RefSeq" id="WP_166062011.1">
    <property type="nucleotide sequence ID" value="NZ_CP049889.1"/>
</dbReference>
<dbReference type="AlphaFoldDB" id="A0A6G7WFI1"/>
<dbReference type="GeneID" id="94552077"/>
<keyword evidence="1" id="KW-0472">Membrane</keyword>
<evidence type="ECO:0000313" key="2">
    <source>
        <dbReference type="EMBL" id="QIK50969.1"/>
    </source>
</evidence>
<dbReference type="InterPro" id="IPR012651">
    <property type="entry name" value="Thia_Transptr_ThiT"/>
</dbReference>
<dbReference type="KEGG" id="jpo:G7058_02225"/>
<sequence>MGSTSLKSWIEMLVAAGVAVLLAFFSIQISGYTLALAVLPLVYFALRRGIVQGMLASLLAGIIILVMQLGETELSVSLVTFFGPYAFIGLSGLFAKNTQRTLNNKRFKNAALNIVTAAIFGSLLFFIWQFIASGTLENEMIGFALTSAAVAIVLLLLAKVAPKLFVPKDTRFLSRKEKSRLLND</sequence>
<evidence type="ECO:0008006" key="4">
    <source>
        <dbReference type="Google" id="ProtNLM"/>
    </source>
</evidence>
<keyword evidence="3" id="KW-1185">Reference proteome</keyword>
<evidence type="ECO:0000256" key="1">
    <source>
        <dbReference type="SAM" id="Phobius"/>
    </source>
</evidence>
<reference evidence="2 3" key="1">
    <citation type="journal article" date="2017" name="Int. J. Syst. Evol. Microbiol.">
        <title>Jeotgalibaca porci sp. nov. and Jeotgalibaca arthritidis sp. nov., isolated from pigs, and emended description of the genus Jeotgalibaca.</title>
        <authorList>
            <person name="Zamora L."/>
            <person name="Perez-Sancho M."/>
            <person name="Dominguez L."/>
            <person name="Fernandez-Garayzabal J.F."/>
            <person name="Vela A.I."/>
        </authorList>
    </citation>
    <scope>NUCLEOTIDE SEQUENCE [LARGE SCALE GENOMIC DNA]</scope>
    <source>
        <strain evidence="2 3">CCUG 69148</strain>
    </source>
</reference>
<feature type="transmembrane region" description="Helical" evidence="1">
    <location>
        <begin position="12"/>
        <end position="43"/>
    </location>
</feature>
<dbReference type="Proteomes" id="UP000501830">
    <property type="component" value="Chromosome"/>
</dbReference>
<dbReference type="Pfam" id="PF09515">
    <property type="entry name" value="Thia_YuaJ"/>
    <property type="match status" value="1"/>
</dbReference>
<gene>
    <name evidence="2" type="ORF">G7058_02225</name>
</gene>
<keyword evidence="1" id="KW-0812">Transmembrane</keyword>
<feature type="transmembrane region" description="Helical" evidence="1">
    <location>
        <begin position="140"/>
        <end position="158"/>
    </location>
</feature>
<accession>A0A6G7WFI1</accession>
<proteinExistence type="predicted"/>
<name>A0A6G7WFI1_9LACT</name>
<dbReference type="GO" id="GO:0005886">
    <property type="term" value="C:plasma membrane"/>
    <property type="evidence" value="ECO:0007669"/>
    <property type="project" value="InterPro"/>
</dbReference>
<protein>
    <recommendedName>
        <fullName evidence="4">Energy-coupled thiamine transporter ThiT</fullName>
    </recommendedName>
</protein>
<evidence type="ECO:0000313" key="3">
    <source>
        <dbReference type="Proteomes" id="UP000501830"/>
    </source>
</evidence>
<dbReference type="EMBL" id="CP049889">
    <property type="protein sequence ID" value="QIK50969.1"/>
    <property type="molecule type" value="Genomic_DNA"/>
</dbReference>
<feature type="transmembrane region" description="Helical" evidence="1">
    <location>
        <begin position="50"/>
        <end position="70"/>
    </location>
</feature>
<feature type="transmembrane region" description="Helical" evidence="1">
    <location>
        <begin position="76"/>
        <end position="95"/>
    </location>
</feature>
<keyword evidence="1" id="KW-1133">Transmembrane helix</keyword>
<dbReference type="Gene3D" id="1.10.1760.20">
    <property type="match status" value="1"/>
</dbReference>
<feature type="transmembrane region" description="Helical" evidence="1">
    <location>
        <begin position="107"/>
        <end position="128"/>
    </location>
</feature>
<dbReference type="GO" id="GO:0015234">
    <property type="term" value="F:thiamine transmembrane transporter activity"/>
    <property type="evidence" value="ECO:0007669"/>
    <property type="project" value="InterPro"/>
</dbReference>
<organism evidence="2 3">
    <name type="scientific">Jeotgalibaca porci</name>
    <dbReference type="NCBI Taxonomy" id="1868793"/>
    <lineage>
        <taxon>Bacteria</taxon>
        <taxon>Bacillati</taxon>
        <taxon>Bacillota</taxon>
        <taxon>Bacilli</taxon>
        <taxon>Lactobacillales</taxon>
        <taxon>Carnobacteriaceae</taxon>
        <taxon>Jeotgalibaca</taxon>
    </lineage>
</organism>